<dbReference type="AlphaFoldDB" id="A0A840QRB8"/>
<protein>
    <recommendedName>
        <fullName evidence="4">DUF1189 domain-containing protein</fullName>
    </recommendedName>
</protein>
<dbReference type="RefSeq" id="WP_184664337.1">
    <property type="nucleotide sequence ID" value="NZ_JACHHB010000009.1"/>
</dbReference>
<organism evidence="2 3">
    <name type="scientific">Texcoconibacillus texcoconensis</name>
    <dbReference type="NCBI Taxonomy" id="1095777"/>
    <lineage>
        <taxon>Bacteria</taxon>
        <taxon>Bacillati</taxon>
        <taxon>Bacillota</taxon>
        <taxon>Bacilli</taxon>
        <taxon>Bacillales</taxon>
        <taxon>Bacillaceae</taxon>
        <taxon>Texcoconibacillus</taxon>
    </lineage>
</organism>
<feature type="transmembrane region" description="Helical" evidence="1">
    <location>
        <begin position="159"/>
        <end position="190"/>
    </location>
</feature>
<accession>A0A840QRB8</accession>
<keyword evidence="1" id="KW-0472">Membrane</keyword>
<dbReference type="InterPro" id="IPR009574">
    <property type="entry name" value="DUF1189"/>
</dbReference>
<sequence length="264" mass="29802">MNIFKQFIKSIYSPQTIAKFRFQKIGKSILYVFILMLITSIPASTFLGINISNFANQIEETIKEDLPYFEIKDGTLNADIDEPYAQEIGGNKIIFDPTGAHTINDFESHEQAFVMLENDLAVITEGTPTTFSYQELNLATIDKDSAVDMIDSVMSILPLILAIFIITLYLFSTGLKFVGIFFLSFIGLMIKKSKAPDLSFRQVWILSAYSVTLPTVIFSITDVLFGAMIGIFEFIIYWLIAIMMIYTVINKVTQQKSNATKPQQ</sequence>
<proteinExistence type="predicted"/>
<evidence type="ECO:0000313" key="2">
    <source>
        <dbReference type="EMBL" id="MBB5173899.1"/>
    </source>
</evidence>
<keyword evidence="1" id="KW-0812">Transmembrane</keyword>
<dbReference type="EMBL" id="JACHHB010000009">
    <property type="protein sequence ID" value="MBB5173899.1"/>
    <property type="molecule type" value="Genomic_DNA"/>
</dbReference>
<feature type="transmembrane region" description="Helical" evidence="1">
    <location>
        <begin position="202"/>
        <end position="221"/>
    </location>
</feature>
<keyword evidence="1" id="KW-1133">Transmembrane helix</keyword>
<dbReference type="Pfam" id="PF06691">
    <property type="entry name" value="DUF1189"/>
    <property type="match status" value="1"/>
</dbReference>
<keyword evidence="3" id="KW-1185">Reference proteome</keyword>
<reference evidence="2 3" key="1">
    <citation type="submission" date="2020-08" db="EMBL/GenBank/DDBJ databases">
        <title>Genomic Encyclopedia of Type Strains, Phase IV (KMG-IV): sequencing the most valuable type-strain genomes for metagenomic binning, comparative biology and taxonomic classification.</title>
        <authorList>
            <person name="Goeker M."/>
        </authorList>
    </citation>
    <scope>NUCLEOTIDE SEQUENCE [LARGE SCALE GENOMIC DNA]</scope>
    <source>
        <strain evidence="2 3">DSM 24696</strain>
    </source>
</reference>
<name>A0A840QRB8_9BACI</name>
<evidence type="ECO:0008006" key="4">
    <source>
        <dbReference type="Google" id="ProtNLM"/>
    </source>
</evidence>
<gene>
    <name evidence="2" type="ORF">HNQ41_002089</name>
</gene>
<feature type="transmembrane region" description="Helical" evidence="1">
    <location>
        <begin position="29"/>
        <end position="49"/>
    </location>
</feature>
<feature type="transmembrane region" description="Helical" evidence="1">
    <location>
        <begin position="227"/>
        <end position="249"/>
    </location>
</feature>
<evidence type="ECO:0000313" key="3">
    <source>
        <dbReference type="Proteomes" id="UP000551878"/>
    </source>
</evidence>
<dbReference type="Proteomes" id="UP000551878">
    <property type="component" value="Unassembled WGS sequence"/>
</dbReference>
<evidence type="ECO:0000256" key="1">
    <source>
        <dbReference type="SAM" id="Phobius"/>
    </source>
</evidence>
<comment type="caution">
    <text evidence="2">The sequence shown here is derived from an EMBL/GenBank/DDBJ whole genome shotgun (WGS) entry which is preliminary data.</text>
</comment>